<evidence type="ECO:0000256" key="8">
    <source>
        <dbReference type="ARBA" id="ARBA00023284"/>
    </source>
</evidence>
<evidence type="ECO:0000256" key="7">
    <source>
        <dbReference type="ARBA" id="ARBA00023157"/>
    </source>
</evidence>
<feature type="transmembrane region" description="Helical" evidence="10">
    <location>
        <begin position="134"/>
        <end position="156"/>
    </location>
</feature>
<keyword evidence="10" id="KW-0812">Transmembrane</keyword>
<reference evidence="14 15" key="1">
    <citation type="submission" date="2016-11" db="EMBL/GenBank/DDBJ databases">
        <authorList>
            <person name="Jaros S."/>
            <person name="Januszkiewicz K."/>
            <person name="Wedrychowicz H."/>
        </authorList>
    </citation>
    <scope>NUCLEOTIDE SEQUENCE [LARGE SCALE GENOMIC DNA]</scope>
    <source>
        <strain evidence="14 15">ACAM 12</strain>
    </source>
</reference>
<comment type="cofactor">
    <cofactor evidence="1">
        <name>FAD</name>
        <dbReference type="ChEBI" id="CHEBI:57692"/>
    </cofactor>
</comment>
<dbReference type="SUPFAM" id="SSF55424">
    <property type="entry name" value="FAD/NAD-linked reductases, dimerisation (C-terminal) domain"/>
    <property type="match status" value="1"/>
</dbReference>
<evidence type="ECO:0000256" key="9">
    <source>
        <dbReference type="RuleBase" id="RU003691"/>
    </source>
</evidence>
<dbReference type="PANTHER" id="PTHR43014:SF2">
    <property type="entry name" value="MERCURIC REDUCTASE"/>
    <property type="match status" value="1"/>
</dbReference>
<dbReference type="OrthoDB" id="9800167at2"/>
<dbReference type="InterPro" id="IPR023753">
    <property type="entry name" value="FAD/NAD-binding_dom"/>
</dbReference>
<dbReference type="InterPro" id="IPR032816">
    <property type="entry name" value="VTT_dom"/>
</dbReference>
<feature type="transmembrane region" description="Helical" evidence="10">
    <location>
        <begin position="47"/>
        <end position="67"/>
    </location>
</feature>
<evidence type="ECO:0000256" key="1">
    <source>
        <dbReference type="ARBA" id="ARBA00001974"/>
    </source>
</evidence>
<keyword evidence="7" id="KW-1015">Disulfide bond</keyword>
<dbReference type="PRINTS" id="PR00411">
    <property type="entry name" value="PNDRDTASEI"/>
</dbReference>
<feature type="domain" description="FAD/NAD(P)-binding" evidence="12">
    <location>
        <begin position="238"/>
        <end position="565"/>
    </location>
</feature>
<evidence type="ECO:0000259" key="11">
    <source>
        <dbReference type="Pfam" id="PF02852"/>
    </source>
</evidence>
<dbReference type="PROSITE" id="PS00076">
    <property type="entry name" value="PYRIDINE_REDOX_1"/>
    <property type="match status" value="1"/>
</dbReference>
<dbReference type="Pfam" id="PF09335">
    <property type="entry name" value="VTT_dom"/>
    <property type="match status" value="1"/>
</dbReference>
<name>A0A1M7G593_9GAMM</name>
<keyword evidence="5" id="KW-0521">NADP</keyword>
<comment type="similarity">
    <text evidence="2 9">Belongs to the class-I pyridine nucleotide-disulfide oxidoreductase family.</text>
</comment>
<evidence type="ECO:0000256" key="5">
    <source>
        <dbReference type="ARBA" id="ARBA00022857"/>
    </source>
</evidence>
<dbReference type="Gene3D" id="3.30.390.30">
    <property type="match status" value="1"/>
</dbReference>
<dbReference type="FunFam" id="3.30.390.30:FF:000001">
    <property type="entry name" value="Dihydrolipoyl dehydrogenase"/>
    <property type="match status" value="1"/>
</dbReference>
<dbReference type="GO" id="GO:0050660">
    <property type="term" value="F:flavin adenine dinucleotide binding"/>
    <property type="evidence" value="ECO:0007669"/>
    <property type="project" value="TreeGrafter"/>
</dbReference>
<keyword evidence="10" id="KW-0472">Membrane</keyword>
<keyword evidence="15" id="KW-1185">Reference proteome</keyword>
<dbReference type="Pfam" id="PF02852">
    <property type="entry name" value="Pyr_redox_dim"/>
    <property type="match status" value="1"/>
</dbReference>
<dbReference type="InterPro" id="IPR012999">
    <property type="entry name" value="Pyr_OxRdtase_I_AS"/>
</dbReference>
<keyword evidence="3 9" id="KW-0285">Flavoprotein</keyword>
<dbReference type="Pfam" id="PF07992">
    <property type="entry name" value="Pyr_redox_2"/>
    <property type="match status" value="1"/>
</dbReference>
<evidence type="ECO:0000256" key="2">
    <source>
        <dbReference type="ARBA" id="ARBA00007532"/>
    </source>
</evidence>
<gene>
    <name evidence="14" type="ORF">SAMN05878437_1282</name>
</gene>
<evidence type="ECO:0000259" key="12">
    <source>
        <dbReference type="Pfam" id="PF07992"/>
    </source>
</evidence>
<feature type="transmembrane region" description="Helical" evidence="10">
    <location>
        <begin position="79"/>
        <end position="104"/>
    </location>
</feature>
<keyword evidence="10" id="KW-1133">Transmembrane helix</keyword>
<dbReference type="RefSeq" id="WP_079552227.1">
    <property type="nucleotide sequence ID" value="NZ_LT670847.1"/>
</dbReference>
<feature type="transmembrane region" description="Helical" evidence="10">
    <location>
        <begin position="236"/>
        <end position="255"/>
    </location>
</feature>
<dbReference type="Proteomes" id="UP000190911">
    <property type="component" value="Chromosome I"/>
</dbReference>
<evidence type="ECO:0000259" key="13">
    <source>
        <dbReference type="Pfam" id="PF09335"/>
    </source>
</evidence>
<evidence type="ECO:0000256" key="6">
    <source>
        <dbReference type="ARBA" id="ARBA00023002"/>
    </source>
</evidence>
<evidence type="ECO:0000313" key="14">
    <source>
        <dbReference type="EMBL" id="SHM11366.1"/>
    </source>
</evidence>
<dbReference type="InterPro" id="IPR016156">
    <property type="entry name" value="FAD/NAD-linked_Rdtase_dimer_sf"/>
</dbReference>
<dbReference type="InParanoid" id="A0A1M7G593"/>
<keyword evidence="4 9" id="KW-0274">FAD</keyword>
<dbReference type="PRINTS" id="PR00368">
    <property type="entry name" value="FADPNR"/>
</dbReference>
<evidence type="ECO:0000256" key="3">
    <source>
        <dbReference type="ARBA" id="ARBA00022630"/>
    </source>
</evidence>
<accession>A0A1M7G593</accession>
<keyword evidence="14" id="KW-0670">Pyruvate</keyword>
<dbReference type="InterPro" id="IPR004099">
    <property type="entry name" value="Pyr_nucl-diS_OxRdtase_dimer"/>
</dbReference>
<dbReference type="GO" id="GO:0005886">
    <property type="term" value="C:plasma membrane"/>
    <property type="evidence" value="ECO:0007669"/>
    <property type="project" value="UniProtKB-ARBA"/>
</dbReference>
<feature type="domain" description="Pyridine nucleotide-disulphide oxidoreductase dimerisation" evidence="11">
    <location>
        <begin position="587"/>
        <end position="693"/>
    </location>
</feature>
<feature type="domain" description="VTT" evidence="13">
    <location>
        <begin position="71"/>
        <end position="183"/>
    </location>
</feature>
<dbReference type="STRING" id="29571.SAMN05878437_1282"/>
<dbReference type="EMBL" id="LT670847">
    <property type="protein sequence ID" value="SHM11366.1"/>
    <property type="molecule type" value="Genomic_DNA"/>
</dbReference>
<dbReference type="AlphaFoldDB" id="A0A1M7G593"/>
<dbReference type="GO" id="GO:0016668">
    <property type="term" value="F:oxidoreductase activity, acting on a sulfur group of donors, NAD(P) as acceptor"/>
    <property type="evidence" value="ECO:0007669"/>
    <property type="project" value="InterPro"/>
</dbReference>
<dbReference type="SUPFAM" id="SSF51905">
    <property type="entry name" value="FAD/NAD(P)-binding domain"/>
    <property type="match status" value="1"/>
</dbReference>
<protein>
    <submittedName>
        <fullName evidence="14">Pyruvate/2-oxoglutarate dehydrogenase complex, dihydrolipoamide dehydrogenase (E3) component</fullName>
    </submittedName>
</protein>
<feature type="transmembrane region" description="Helical" evidence="10">
    <location>
        <begin position="163"/>
        <end position="183"/>
    </location>
</feature>
<keyword evidence="6 9" id="KW-0560">Oxidoreductase</keyword>
<organism evidence="14 15">
    <name type="scientific">Vreelandella subglaciescola</name>
    <dbReference type="NCBI Taxonomy" id="29571"/>
    <lineage>
        <taxon>Bacteria</taxon>
        <taxon>Pseudomonadati</taxon>
        <taxon>Pseudomonadota</taxon>
        <taxon>Gammaproteobacteria</taxon>
        <taxon>Oceanospirillales</taxon>
        <taxon>Halomonadaceae</taxon>
        <taxon>Vreelandella</taxon>
    </lineage>
</organism>
<feature type="transmembrane region" description="Helical" evidence="10">
    <location>
        <begin position="195"/>
        <end position="215"/>
    </location>
</feature>
<dbReference type="GO" id="GO:0003955">
    <property type="term" value="F:NAD(P)H dehydrogenase (quinone) activity"/>
    <property type="evidence" value="ECO:0007669"/>
    <property type="project" value="TreeGrafter"/>
</dbReference>
<dbReference type="Gene3D" id="3.50.50.60">
    <property type="entry name" value="FAD/NAD(P)-binding domain"/>
    <property type="match status" value="2"/>
</dbReference>
<evidence type="ECO:0000313" key="15">
    <source>
        <dbReference type="Proteomes" id="UP000190911"/>
    </source>
</evidence>
<keyword evidence="8 9" id="KW-0676">Redox-active center</keyword>
<evidence type="ECO:0000256" key="10">
    <source>
        <dbReference type="SAM" id="Phobius"/>
    </source>
</evidence>
<evidence type="ECO:0000256" key="4">
    <source>
        <dbReference type="ARBA" id="ARBA00022827"/>
    </source>
</evidence>
<dbReference type="InterPro" id="IPR036188">
    <property type="entry name" value="FAD/NAD-bd_sf"/>
</dbReference>
<proteinExistence type="inferred from homology"/>
<sequence>MNRQRLLLIVLLLVAIVAFFATGAHEWFSLETLKTYQSDFQAMFNDSPWQVAGAFFAVYVLVTALSLPGAAILTLLGGALFGLGIGLVLVSFASAIGATLAFLISRYLLRGPIERRFPGRLAAINRGVDKDGAFYLFSLRLVPAFPFFIINLVMGLTRLKARTFYWVSQAGMLPGTLVFVNAGGQLGEIERLSDVVSPGLVASFVLLAVFPWLARRMMQAVQRRKVYQGFIRPSRFDYDLLVIGGGSAGLVSAYIGSAVKAKVALVESGAMGGDCLNTGCVPSKALIRAARAAHEIRTAERFGVTSGEPQVDFARVMGHVHQAIAGVEPHDSVERYTQLGVDVHQAHARLKTPWEVAVGGQTLSARHIVIATGARPNVPPLPGIETARVLTSENLWTLDELPERLVVLGGGAIGCELGQSFARLGSQVTLVEGGDQLLGREDSEVGEHMSHTLESEGVTVLTRALAHEITHYDGQQLHIERRGHEAGAEGEAASEHQTLNFDYLLVCVGRRANVEGLGLDALGITTEDNGTLALNRQLQTRLPNVWACGDVAGPYQLTHAGAHQAWHAAVNALFGGLKRFNVDYRFIPAVVYTQPEVARVGLSERDADEQGIAYELTRYAMSESDRAIAEDATGGFIKVLTVPGRDKILGATIVAENAGEWLGEFSLAMKHGLGLNKLLGTVHPYPTLSEAAKATAGAWKNAHKPERVLALLKRYFRWRRGA</sequence>
<dbReference type="PANTHER" id="PTHR43014">
    <property type="entry name" value="MERCURIC REDUCTASE"/>
    <property type="match status" value="1"/>
</dbReference>